<evidence type="ECO:0000313" key="12">
    <source>
        <dbReference type="EMBL" id="RHY29539.1"/>
    </source>
</evidence>
<dbReference type="VEuPathDB" id="FungiDB:H310_03258"/>
<feature type="compositionally biased region" description="Basic and acidic residues" evidence="9">
    <location>
        <begin position="788"/>
        <end position="803"/>
    </location>
</feature>
<dbReference type="EMBL" id="QUSY01000426">
    <property type="protein sequence ID" value="RHY29539.1"/>
    <property type="molecule type" value="Genomic_DNA"/>
</dbReference>
<dbReference type="Gene3D" id="1.10.3080.10">
    <property type="entry name" value="Clc chloride channel"/>
    <property type="match status" value="1"/>
</dbReference>
<evidence type="ECO:0000256" key="4">
    <source>
        <dbReference type="ARBA" id="ARBA00022737"/>
    </source>
</evidence>
<dbReference type="PANTHER" id="PTHR45720">
    <property type="entry name" value="CHLORIDE CHANNEL PROTEIN 2"/>
    <property type="match status" value="1"/>
</dbReference>
<dbReference type="InterPro" id="IPR001807">
    <property type="entry name" value="ClC"/>
</dbReference>
<evidence type="ECO:0000256" key="1">
    <source>
        <dbReference type="ARBA" id="ARBA00004141"/>
    </source>
</evidence>
<dbReference type="Pfam" id="PF00571">
    <property type="entry name" value="CBS"/>
    <property type="match status" value="1"/>
</dbReference>
<dbReference type="InterPro" id="IPR046342">
    <property type="entry name" value="CBS_dom_sf"/>
</dbReference>
<evidence type="ECO:0000256" key="10">
    <source>
        <dbReference type="SAM" id="Phobius"/>
    </source>
</evidence>
<feature type="transmembrane region" description="Helical" evidence="10">
    <location>
        <begin position="508"/>
        <end position="527"/>
    </location>
</feature>
<dbReference type="Pfam" id="PF00654">
    <property type="entry name" value="Voltage_CLC"/>
    <property type="match status" value="1"/>
</dbReference>
<keyword evidence="5 10" id="KW-1133">Transmembrane helix</keyword>
<dbReference type="SUPFAM" id="SSF81340">
    <property type="entry name" value="Clc chloride channel"/>
    <property type="match status" value="1"/>
</dbReference>
<evidence type="ECO:0000256" key="7">
    <source>
        <dbReference type="ARBA" id="ARBA00023136"/>
    </source>
</evidence>
<evidence type="ECO:0000256" key="5">
    <source>
        <dbReference type="ARBA" id="ARBA00022989"/>
    </source>
</evidence>
<evidence type="ECO:0000259" key="11">
    <source>
        <dbReference type="Pfam" id="PF00571"/>
    </source>
</evidence>
<accession>A0A418AVP5</accession>
<organism evidence="12 13">
    <name type="scientific">Aphanomyces invadans</name>
    <dbReference type="NCBI Taxonomy" id="157072"/>
    <lineage>
        <taxon>Eukaryota</taxon>
        <taxon>Sar</taxon>
        <taxon>Stramenopiles</taxon>
        <taxon>Oomycota</taxon>
        <taxon>Saprolegniomycetes</taxon>
        <taxon>Saprolegniales</taxon>
        <taxon>Verrucalvaceae</taxon>
        <taxon>Aphanomyces</taxon>
    </lineage>
</organism>
<comment type="subcellular location">
    <subcellularLocation>
        <location evidence="1">Membrane</location>
        <topology evidence="1">Multi-pass membrane protein</topology>
    </subcellularLocation>
</comment>
<evidence type="ECO:0000256" key="6">
    <source>
        <dbReference type="ARBA" id="ARBA00023065"/>
    </source>
</evidence>
<dbReference type="InterPro" id="IPR050970">
    <property type="entry name" value="Cl_channel_volt-gated"/>
</dbReference>
<evidence type="ECO:0000256" key="9">
    <source>
        <dbReference type="SAM" id="MobiDB-lite"/>
    </source>
</evidence>
<name>A0A418AVP5_9STRA</name>
<gene>
    <name evidence="12" type="ORF">DYB32_005066</name>
</gene>
<feature type="transmembrane region" description="Helical" evidence="10">
    <location>
        <begin position="126"/>
        <end position="146"/>
    </location>
</feature>
<dbReference type="PANTHER" id="PTHR45720:SF10">
    <property type="entry name" value="CHLORIDE CHANNEL PROTEIN 2"/>
    <property type="match status" value="1"/>
</dbReference>
<sequence length="803" mass="87333">MQFPTSPNSVDASFLSYSERLPSLQVPTSPSLLRRQGTTGGKKRYMHNWENIFGRHTSKYSAKGLWDLVKKEGKIVLFLIILGAAVSVLDYAINESIVGLRSVQSKLFTLLESRSPSSADDGAPAVWNYSLLGAIVWGMLFALISISWTHFVDPFAGGCRFSGEHSAREPHDLGDAVAGSGIPEIKTILSADQRHAPGRYLRSRTLFAKSIGLATAQASGLSVGKEGPFVHTACIICHQLMKHCQFFQRIYRNESLHRHMYNAACAVGVASTFGAPIGGVLFSIEVTSSFLLLSVGTFARFMSFVAAVSGSVMKQVLDYITTQSQQRLHSFQALFPTTYSDKSFGQLELLSFALLGIVLGVLGATYVSMATRLRRFYAPLNRRCPLVWGGFISVIVTLVLFVPGLFNHLGVSLTLKELCAPTPLGPHWQWQQSVFGPLAVRTFPPRCSSFTSASQVSAMSKVFITLLSVSLPIPSGDFIPLFTAGAAFGRIWGELLVVLYPNVEIVPGGYALVGGAALVASSTHTISVAGTTSLHASFVLANAFYVSAVIALELTGQFIYFTPLFLAVLLAGGMGKALSVSVYDRCGAIRFVVRGLHGDSSLMCSVIISKGLPYLPMLLCHELRTNNVCAKDVMEEHLTCLPNHTSEGEIQALLKRFGRSSVPVVLDRESRLFCGCVAREDLQALLTDDQATTTSHLHTNGHVLLQQDSMSKVADEGTLVLSDVVEMSGNVIKVDEDTPLETVHLLFEMLKCAKLFVTKFGVLEGVVTRASIHNRLTYLAPQDPATPRQEREQTVERHDDVVC</sequence>
<feature type="transmembrane region" description="Helical" evidence="10">
    <location>
        <begin position="387"/>
        <end position="406"/>
    </location>
</feature>
<feature type="transmembrane region" description="Helical" evidence="10">
    <location>
        <begin position="261"/>
        <end position="284"/>
    </location>
</feature>
<proteinExistence type="predicted"/>
<keyword evidence="13" id="KW-1185">Reference proteome</keyword>
<evidence type="ECO:0000256" key="2">
    <source>
        <dbReference type="ARBA" id="ARBA00022448"/>
    </source>
</evidence>
<dbReference type="Gene3D" id="3.10.580.10">
    <property type="entry name" value="CBS-domain"/>
    <property type="match status" value="1"/>
</dbReference>
<dbReference type="Proteomes" id="UP000285060">
    <property type="component" value="Unassembled WGS sequence"/>
</dbReference>
<evidence type="ECO:0000256" key="8">
    <source>
        <dbReference type="ARBA" id="ARBA00023214"/>
    </source>
</evidence>
<evidence type="ECO:0000313" key="13">
    <source>
        <dbReference type="Proteomes" id="UP000285060"/>
    </source>
</evidence>
<keyword evidence="2" id="KW-0813">Transport</keyword>
<keyword evidence="3 10" id="KW-0812">Transmembrane</keyword>
<dbReference type="InterPro" id="IPR000644">
    <property type="entry name" value="CBS_dom"/>
</dbReference>
<feature type="transmembrane region" description="Helical" evidence="10">
    <location>
        <begin position="75"/>
        <end position="93"/>
    </location>
</feature>
<dbReference type="GO" id="GO:0016020">
    <property type="term" value="C:membrane"/>
    <property type="evidence" value="ECO:0007669"/>
    <property type="project" value="UniProtKB-SubCell"/>
</dbReference>
<keyword evidence="7 10" id="KW-0472">Membrane</keyword>
<keyword evidence="8" id="KW-0868">Chloride</keyword>
<feature type="domain" description="CBS" evidence="11">
    <location>
        <begin position="722"/>
        <end position="772"/>
    </location>
</feature>
<comment type="caution">
    <text evidence="12">The sequence shown here is derived from an EMBL/GenBank/DDBJ whole genome shotgun (WGS) entry which is preliminary data.</text>
</comment>
<keyword evidence="4" id="KW-0677">Repeat</keyword>
<feature type="transmembrane region" description="Helical" evidence="10">
    <location>
        <begin position="558"/>
        <end position="575"/>
    </location>
</feature>
<feature type="region of interest" description="Disordered" evidence="9">
    <location>
        <begin position="783"/>
        <end position="803"/>
    </location>
</feature>
<dbReference type="InterPro" id="IPR014743">
    <property type="entry name" value="Cl-channel_core"/>
</dbReference>
<feature type="transmembrane region" description="Helical" evidence="10">
    <location>
        <begin position="349"/>
        <end position="367"/>
    </location>
</feature>
<dbReference type="PRINTS" id="PR00762">
    <property type="entry name" value="CLCHANNEL"/>
</dbReference>
<dbReference type="GO" id="GO:0005247">
    <property type="term" value="F:voltage-gated chloride channel activity"/>
    <property type="evidence" value="ECO:0007669"/>
    <property type="project" value="TreeGrafter"/>
</dbReference>
<dbReference type="AlphaFoldDB" id="A0A418AVP5"/>
<keyword evidence="6" id="KW-0406">Ion transport</keyword>
<dbReference type="SUPFAM" id="SSF54631">
    <property type="entry name" value="CBS-domain pair"/>
    <property type="match status" value="1"/>
</dbReference>
<feature type="transmembrane region" description="Helical" evidence="10">
    <location>
        <begin position="534"/>
        <end position="552"/>
    </location>
</feature>
<protein>
    <recommendedName>
        <fullName evidence="11">CBS domain-containing protein</fullName>
    </recommendedName>
</protein>
<reference evidence="12 13" key="1">
    <citation type="submission" date="2018-08" db="EMBL/GenBank/DDBJ databases">
        <title>Aphanomyces genome sequencing and annotation.</title>
        <authorList>
            <person name="Minardi D."/>
            <person name="Oidtmann B."/>
            <person name="Van Der Giezen M."/>
            <person name="Studholme D.J."/>
        </authorList>
    </citation>
    <scope>NUCLEOTIDE SEQUENCE [LARGE SCALE GENOMIC DNA]</scope>
    <source>
        <strain evidence="12 13">NJM0002</strain>
    </source>
</reference>
<evidence type="ECO:0000256" key="3">
    <source>
        <dbReference type="ARBA" id="ARBA00022692"/>
    </source>
</evidence>